<dbReference type="Proteomes" id="UP001219525">
    <property type="component" value="Unassembled WGS sequence"/>
</dbReference>
<dbReference type="AlphaFoldDB" id="A0AAD6YBF9"/>
<protein>
    <submittedName>
        <fullName evidence="2">Uncharacterized protein</fullName>
    </submittedName>
</protein>
<organism evidence="2 3">
    <name type="scientific">Mycena pura</name>
    <dbReference type="NCBI Taxonomy" id="153505"/>
    <lineage>
        <taxon>Eukaryota</taxon>
        <taxon>Fungi</taxon>
        <taxon>Dikarya</taxon>
        <taxon>Basidiomycota</taxon>
        <taxon>Agaricomycotina</taxon>
        <taxon>Agaricomycetes</taxon>
        <taxon>Agaricomycetidae</taxon>
        <taxon>Agaricales</taxon>
        <taxon>Marasmiineae</taxon>
        <taxon>Mycenaceae</taxon>
        <taxon>Mycena</taxon>
    </lineage>
</organism>
<name>A0AAD6YBF9_9AGAR</name>
<dbReference type="EMBL" id="JARJCW010000049">
    <property type="protein sequence ID" value="KAJ7203857.1"/>
    <property type="molecule type" value="Genomic_DNA"/>
</dbReference>
<accession>A0AAD6YBF9</accession>
<feature type="compositionally biased region" description="Basic and acidic residues" evidence="1">
    <location>
        <begin position="49"/>
        <end position="58"/>
    </location>
</feature>
<gene>
    <name evidence="2" type="ORF">GGX14DRAFT_398608</name>
</gene>
<evidence type="ECO:0000256" key="1">
    <source>
        <dbReference type="SAM" id="MobiDB-lite"/>
    </source>
</evidence>
<feature type="compositionally biased region" description="Basic residues" evidence="1">
    <location>
        <begin position="37"/>
        <end position="48"/>
    </location>
</feature>
<keyword evidence="3" id="KW-1185">Reference proteome</keyword>
<sequence length="144" mass="15987">MPPPGLIFSSFAAAGACRALPKYLLLPDGAKYTPKPGRTRQCFKKKKEKTPSKSEKPRQSQRRAVQRLNDAKFAAFLDFMDKAEPAGTTARDASELCSLHWHRSMVSKRYFASAALPDGGDRGAYGQIRKRAIVHRDYAEDVSA</sequence>
<evidence type="ECO:0000313" key="3">
    <source>
        <dbReference type="Proteomes" id="UP001219525"/>
    </source>
</evidence>
<comment type="caution">
    <text evidence="2">The sequence shown here is derived from an EMBL/GenBank/DDBJ whole genome shotgun (WGS) entry which is preliminary data.</text>
</comment>
<proteinExistence type="predicted"/>
<evidence type="ECO:0000313" key="2">
    <source>
        <dbReference type="EMBL" id="KAJ7203857.1"/>
    </source>
</evidence>
<feature type="region of interest" description="Disordered" evidence="1">
    <location>
        <begin position="28"/>
        <end position="65"/>
    </location>
</feature>
<reference evidence="2" key="1">
    <citation type="submission" date="2023-03" db="EMBL/GenBank/DDBJ databases">
        <title>Massive genome expansion in bonnet fungi (Mycena s.s.) driven by repeated elements and novel gene families across ecological guilds.</title>
        <authorList>
            <consortium name="Lawrence Berkeley National Laboratory"/>
            <person name="Harder C.B."/>
            <person name="Miyauchi S."/>
            <person name="Viragh M."/>
            <person name="Kuo A."/>
            <person name="Thoen E."/>
            <person name="Andreopoulos B."/>
            <person name="Lu D."/>
            <person name="Skrede I."/>
            <person name="Drula E."/>
            <person name="Henrissat B."/>
            <person name="Morin E."/>
            <person name="Kohler A."/>
            <person name="Barry K."/>
            <person name="LaButti K."/>
            <person name="Morin E."/>
            <person name="Salamov A."/>
            <person name="Lipzen A."/>
            <person name="Mereny Z."/>
            <person name="Hegedus B."/>
            <person name="Baldrian P."/>
            <person name="Stursova M."/>
            <person name="Weitz H."/>
            <person name="Taylor A."/>
            <person name="Grigoriev I.V."/>
            <person name="Nagy L.G."/>
            <person name="Martin F."/>
            <person name="Kauserud H."/>
        </authorList>
    </citation>
    <scope>NUCLEOTIDE SEQUENCE</scope>
    <source>
        <strain evidence="2">9144</strain>
    </source>
</reference>